<dbReference type="AlphaFoldDB" id="A0A7Y9FP73"/>
<dbReference type="Pfam" id="PF01850">
    <property type="entry name" value="PIN"/>
    <property type="match status" value="1"/>
</dbReference>
<dbReference type="HAMAP" id="MF_00265">
    <property type="entry name" value="VapC_Nob1"/>
    <property type="match status" value="1"/>
</dbReference>
<keyword evidence="4 5" id="KW-0378">Hydrolase</keyword>
<accession>A0A7Y9FP73</accession>
<comment type="caution">
    <text evidence="7">The sequence shown here is derived from an EMBL/GenBank/DDBJ whole genome shotgun (WGS) entry which is preliminary data.</text>
</comment>
<gene>
    <name evidence="5" type="primary">vapC</name>
    <name evidence="7" type="ORF">HD841_002314</name>
</gene>
<dbReference type="GO" id="GO:0016787">
    <property type="term" value="F:hydrolase activity"/>
    <property type="evidence" value="ECO:0007669"/>
    <property type="project" value="UniProtKB-KW"/>
</dbReference>
<dbReference type="InterPro" id="IPR002716">
    <property type="entry name" value="PIN_dom"/>
</dbReference>
<evidence type="ECO:0000256" key="3">
    <source>
        <dbReference type="ARBA" id="ARBA00022723"/>
    </source>
</evidence>
<evidence type="ECO:0000256" key="2">
    <source>
        <dbReference type="ARBA" id="ARBA00022722"/>
    </source>
</evidence>
<evidence type="ECO:0000256" key="4">
    <source>
        <dbReference type="ARBA" id="ARBA00022801"/>
    </source>
</evidence>
<evidence type="ECO:0000256" key="5">
    <source>
        <dbReference type="HAMAP-Rule" id="MF_00265"/>
    </source>
</evidence>
<sequence length="131" mass="14360">MTLFVDASAMVAMLVKEPDHLELEARFGAADNRLYSALSAWETSRAIAAIRAITILAAYTEVDAFTADFDMRLVPIGAAEAMIATVTYDRYGKGRHPARLNMGDCFAYACAKTHDARLLYKGDDFSKTDLA</sequence>
<keyword evidence="3 5" id="KW-0479">Metal-binding</keyword>
<keyword evidence="8" id="KW-1185">Reference proteome</keyword>
<dbReference type="RefSeq" id="WP_179509000.1">
    <property type="nucleotide sequence ID" value="NZ_JACCBY010000003.1"/>
</dbReference>
<name>A0A7Y9FP73_9SPHN</name>
<dbReference type="Gene3D" id="3.40.50.1010">
    <property type="entry name" value="5'-nuclease"/>
    <property type="match status" value="1"/>
</dbReference>
<keyword evidence="5" id="KW-0800">Toxin</keyword>
<feature type="domain" description="PIN" evidence="6">
    <location>
        <begin position="4"/>
        <end position="129"/>
    </location>
</feature>
<protein>
    <recommendedName>
        <fullName evidence="5">Ribonuclease VapC</fullName>
        <shortName evidence="5">RNase VapC</shortName>
        <ecNumber evidence="5">3.1.-.-</ecNumber>
    </recommendedName>
    <alternativeName>
        <fullName evidence="5">Toxin VapC</fullName>
    </alternativeName>
</protein>
<evidence type="ECO:0000313" key="7">
    <source>
        <dbReference type="EMBL" id="NYD90517.1"/>
    </source>
</evidence>
<comment type="function">
    <text evidence="5">Toxic component of a toxin-antitoxin (TA) system. An RNase.</text>
</comment>
<evidence type="ECO:0000259" key="6">
    <source>
        <dbReference type="Pfam" id="PF01850"/>
    </source>
</evidence>
<dbReference type="SUPFAM" id="SSF88723">
    <property type="entry name" value="PIN domain-like"/>
    <property type="match status" value="1"/>
</dbReference>
<comment type="similarity">
    <text evidence="5">Belongs to the PINc/VapC protein family.</text>
</comment>
<comment type="cofactor">
    <cofactor evidence="5">
        <name>Mg(2+)</name>
        <dbReference type="ChEBI" id="CHEBI:18420"/>
    </cofactor>
</comment>
<dbReference type="InterPro" id="IPR022907">
    <property type="entry name" value="VapC_family"/>
</dbReference>
<proteinExistence type="inferred from homology"/>
<keyword evidence="1 5" id="KW-1277">Toxin-antitoxin system</keyword>
<keyword evidence="5" id="KW-0460">Magnesium</keyword>
<dbReference type="Proteomes" id="UP000517753">
    <property type="component" value="Unassembled WGS sequence"/>
</dbReference>
<dbReference type="GO" id="GO:0090729">
    <property type="term" value="F:toxin activity"/>
    <property type="evidence" value="ECO:0007669"/>
    <property type="project" value="UniProtKB-KW"/>
</dbReference>
<dbReference type="GO" id="GO:0000287">
    <property type="term" value="F:magnesium ion binding"/>
    <property type="evidence" value="ECO:0007669"/>
    <property type="project" value="UniProtKB-UniRule"/>
</dbReference>
<dbReference type="EMBL" id="JACCBY010000003">
    <property type="protein sequence ID" value="NYD90517.1"/>
    <property type="molecule type" value="Genomic_DNA"/>
</dbReference>
<reference evidence="7 8" key="1">
    <citation type="submission" date="2020-08" db="EMBL/GenBank/DDBJ databases">
        <title>The Agave Microbiome: Exploring the role of microbial communities in plant adaptations to desert environments.</title>
        <authorList>
            <person name="Partida-Martinez L.P."/>
        </authorList>
    </citation>
    <scope>NUCLEOTIDE SEQUENCE [LARGE SCALE GENOMIC DNA]</scope>
    <source>
        <strain evidence="7 8">AS2.3</strain>
    </source>
</reference>
<dbReference type="GO" id="GO:0004540">
    <property type="term" value="F:RNA nuclease activity"/>
    <property type="evidence" value="ECO:0007669"/>
    <property type="project" value="InterPro"/>
</dbReference>
<evidence type="ECO:0000313" key="8">
    <source>
        <dbReference type="Proteomes" id="UP000517753"/>
    </source>
</evidence>
<organism evidence="7 8">
    <name type="scientific">Sphingomonas melonis</name>
    <dbReference type="NCBI Taxonomy" id="152682"/>
    <lineage>
        <taxon>Bacteria</taxon>
        <taxon>Pseudomonadati</taxon>
        <taxon>Pseudomonadota</taxon>
        <taxon>Alphaproteobacteria</taxon>
        <taxon>Sphingomonadales</taxon>
        <taxon>Sphingomonadaceae</taxon>
        <taxon>Sphingomonas</taxon>
    </lineage>
</organism>
<feature type="binding site" evidence="5">
    <location>
        <position position="6"/>
    </location>
    <ligand>
        <name>Mg(2+)</name>
        <dbReference type="ChEBI" id="CHEBI:18420"/>
    </ligand>
</feature>
<keyword evidence="2 5" id="KW-0540">Nuclease</keyword>
<dbReference type="InterPro" id="IPR029060">
    <property type="entry name" value="PIN-like_dom_sf"/>
</dbReference>
<evidence type="ECO:0000256" key="1">
    <source>
        <dbReference type="ARBA" id="ARBA00022649"/>
    </source>
</evidence>
<feature type="binding site" evidence="5">
    <location>
        <position position="104"/>
    </location>
    <ligand>
        <name>Mg(2+)</name>
        <dbReference type="ChEBI" id="CHEBI:18420"/>
    </ligand>
</feature>
<dbReference type="EC" id="3.1.-.-" evidence="5"/>
<dbReference type="CDD" id="cd09871">
    <property type="entry name" value="PIN_MtVapC28-VapC30-like"/>
    <property type="match status" value="1"/>
</dbReference>